<dbReference type="RefSeq" id="WP_132484066.1">
    <property type="nucleotide sequence ID" value="NZ_SMKW01000011.1"/>
</dbReference>
<name>A0A4R4Z5K6_9PSEU</name>
<organism evidence="2 3">
    <name type="scientific">Saccharopolyspora elongata</name>
    <dbReference type="NCBI Taxonomy" id="2530387"/>
    <lineage>
        <taxon>Bacteria</taxon>
        <taxon>Bacillati</taxon>
        <taxon>Actinomycetota</taxon>
        <taxon>Actinomycetes</taxon>
        <taxon>Pseudonocardiales</taxon>
        <taxon>Pseudonocardiaceae</taxon>
        <taxon>Saccharopolyspora</taxon>
    </lineage>
</organism>
<accession>A0A4R4Z5K6</accession>
<keyword evidence="3" id="KW-1185">Reference proteome</keyword>
<comment type="caution">
    <text evidence="2">The sequence shown here is derived from an EMBL/GenBank/DDBJ whole genome shotgun (WGS) entry which is preliminary data.</text>
</comment>
<feature type="region of interest" description="Disordered" evidence="1">
    <location>
        <begin position="1"/>
        <end position="24"/>
    </location>
</feature>
<proteinExistence type="predicted"/>
<evidence type="ECO:0000313" key="2">
    <source>
        <dbReference type="EMBL" id="TDD52790.1"/>
    </source>
</evidence>
<dbReference type="AlphaFoldDB" id="A0A4R4Z5K6"/>
<evidence type="ECO:0000256" key="1">
    <source>
        <dbReference type="SAM" id="MobiDB-lite"/>
    </source>
</evidence>
<dbReference type="Proteomes" id="UP000294947">
    <property type="component" value="Unassembled WGS sequence"/>
</dbReference>
<dbReference type="EMBL" id="SMKW01000011">
    <property type="protein sequence ID" value="TDD52790.1"/>
    <property type="molecule type" value="Genomic_DNA"/>
</dbReference>
<reference evidence="2 3" key="1">
    <citation type="submission" date="2019-03" db="EMBL/GenBank/DDBJ databases">
        <title>Draft genome sequences of novel Actinobacteria.</title>
        <authorList>
            <person name="Sahin N."/>
            <person name="Ay H."/>
            <person name="Saygin H."/>
        </authorList>
    </citation>
    <scope>NUCLEOTIDE SEQUENCE [LARGE SCALE GENOMIC DNA]</scope>
    <source>
        <strain evidence="2 3">7K502</strain>
    </source>
</reference>
<evidence type="ECO:0000313" key="3">
    <source>
        <dbReference type="Proteomes" id="UP000294947"/>
    </source>
</evidence>
<protein>
    <submittedName>
        <fullName evidence="2">Uncharacterized protein</fullName>
    </submittedName>
</protein>
<gene>
    <name evidence="2" type="ORF">E1288_11320</name>
</gene>
<sequence length="79" mass="8775">MHTPRSATGHPAVRTLDPRPSSYQRPHVYRNLFMGTWICDQEGTRANPGPEHARTVYRTHLDAVQAAVDIEAAQQPVAA</sequence>
<dbReference type="OrthoDB" id="3694904at2"/>